<evidence type="ECO:0000313" key="1">
    <source>
        <dbReference type="EMBL" id="EGT36349.1"/>
    </source>
</evidence>
<organism evidence="2">
    <name type="scientific">Caenorhabditis brenneri</name>
    <name type="common">Nematode worm</name>
    <dbReference type="NCBI Taxonomy" id="135651"/>
    <lineage>
        <taxon>Eukaryota</taxon>
        <taxon>Metazoa</taxon>
        <taxon>Ecdysozoa</taxon>
        <taxon>Nematoda</taxon>
        <taxon>Chromadorea</taxon>
        <taxon>Rhabditida</taxon>
        <taxon>Rhabditina</taxon>
        <taxon>Rhabditomorpha</taxon>
        <taxon>Rhabditoidea</taxon>
        <taxon>Rhabditidae</taxon>
        <taxon>Peloderinae</taxon>
        <taxon>Caenorhabditis</taxon>
    </lineage>
</organism>
<dbReference type="Proteomes" id="UP000008068">
    <property type="component" value="Unassembled WGS sequence"/>
</dbReference>
<accession>G0NRS4</accession>
<name>G0NRS4_CAEBE</name>
<sequence>METALSRTGDMRIVEHIAGFYMRQDNFTKLIIREDALRCIRSIQDKASQISDHIRLAVIMMMRKFVDMTTYEFRETLRMYPQQCIDDPVEAYVMQHFVQWAYLQDKMPSFITWKDAFEQAGLAVGKWSTVETVLPINILEKTRENIQVPKSISVNSEKAGQKKREKLANEEAKLFETLHETSAADWRIYELSNFGY</sequence>
<reference evidence="2" key="1">
    <citation type="submission" date="2011-07" db="EMBL/GenBank/DDBJ databases">
        <authorList>
            <consortium name="Caenorhabditis brenneri Sequencing and Analysis Consortium"/>
            <person name="Wilson R.K."/>
        </authorList>
    </citation>
    <scope>NUCLEOTIDE SEQUENCE [LARGE SCALE GENOMIC DNA]</scope>
    <source>
        <strain evidence="2">PB2801</strain>
    </source>
</reference>
<evidence type="ECO:0000313" key="2">
    <source>
        <dbReference type="Proteomes" id="UP000008068"/>
    </source>
</evidence>
<dbReference type="eggNOG" id="ENOG502R6ZN">
    <property type="taxonomic scope" value="Eukaryota"/>
</dbReference>
<dbReference type="EMBL" id="GL379933">
    <property type="protein sequence ID" value="EGT36349.1"/>
    <property type="molecule type" value="Genomic_DNA"/>
</dbReference>
<dbReference type="InParanoid" id="G0NRS4"/>
<keyword evidence="2" id="KW-1185">Reference proteome</keyword>
<dbReference type="HOGENOM" id="CLU_1391338_0_0_1"/>
<proteinExistence type="predicted"/>
<dbReference type="STRING" id="135651.G0NRS4"/>
<protein>
    <submittedName>
        <fullName evidence="1">CBN-GFI-4 protein</fullName>
    </submittedName>
</protein>
<dbReference type="AlphaFoldDB" id="G0NRS4"/>
<dbReference type="OrthoDB" id="10630722at2759"/>
<gene>
    <name evidence="1" type="primary">Cbn-gfi-4</name>
    <name evidence="1" type="ORF">CAEBREN_20539</name>
</gene>